<evidence type="ECO:0000313" key="2">
    <source>
        <dbReference type="Proteomes" id="UP001187346"/>
    </source>
</evidence>
<proteinExistence type="predicted"/>
<accession>A0ABU4FFF8</accession>
<name>A0ABU4FFF8_9ACTN</name>
<sequence length="65" mass="6921">MGRLRNAVGVYGHAAGRGNWRGVIQLEVTASVYGHTTGRGHQPGVAHLGITTSVYDLAASREPRH</sequence>
<gene>
    <name evidence="1" type="ORF">R5A26_25685</name>
</gene>
<keyword evidence="2" id="KW-1185">Reference proteome</keyword>
<dbReference type="Proteomes" id="UP001187346">
    <property type="component" value="Unassembled WGS sequence"/>
</dbReference>
<comment type="caution">
    <text evidence="1">The sequence shown here is derived from an EMBL/GenBank/DDBJ whole genome shotgun (WGS) entry which is preliminary data.</text>
</comment>
<organism evidence="1 2">
    <name type="scientific">Streptomyces prunicolor</name>
    <dbReference type="NCBI Taxonomy" id="67348"/>
    <lineage>
        <taxon>Bacteria</taxon>
        <taxon>Bacillati</taxon>
        <taxon>Actinomycetota</taxon>
        <taxon>Actinomycetes</taxon>
        <taxon>Kitasatosporales</taxon>
        <taxon>Streptomycetaceae</taxon>
        <taxon>Streptomyces</taxon>
    </lineage>
</organism>
<dbReference type="EMBL" id="JAWMAJ010000091">
    <property type="protein sequence ID" value="MDV7219333.1"/>
    <property type="molecule type" value="Genomic_DNA"/>
</dbReference>
<evidence type="ECO:0000313" key="1">
    <source>
        <dbReference type="EMBL" id="MDV7219333.1"/>
    </source>
</evidence>
<dbReference type="RefSeq" id="WP_266861862.1">
    <property type="nucleotide sequence ID" value="NZ_JAPEMW010000001.1"/>
</dbReference>
<protein>
    <submittedName>
        <fullName evidence="1">Uncharacterized protein</fullName>
    </submittedName>
</protein>
<reference evidence="1 2" key="1">
    <citation type="submission" date="2023-10" db="EMBL/GenBank/DDBJ databases">
        <title>Characterization of rhizosphere-enriched actinobacteria from wheat plants lab-grown on chernevaya soil.</title>
        <authorList>
            <person name="Tikhonova E.N."/>
            <person name="Konopkin A."/>
            <person name="Kravchenko I.K."/>
        </authorList>
    </citation>
    <scope>NUCLEOTIDE SEQUENCE [LARGE SCALE GENOMIC DNA]</scope>
    <source>
        <strain evidence="1 2">RR29</strain>
    </source>
</reference>